<reference evidence="1" key="1">
    <citation type="submission" date="2020-11" db="EMBL/GenBank/DDBJ databases">
        <authorList>
            <consortium name="DOE Joint Genome Institute"/>
            <person name="Ahrendt S."/>
            <person name="Riley R."/>
            <person name="Andreopoulos W."/>
            <person name="Labutti K."/>
            <person name="Pangilinan J."/>
            <person name="Ruiz-Duenas F.J."/>
            <person name="Barrasa J.M."/>
            <person name="Sanchez-Garcia M."/>
            <person name="Camarero S."/>
            <person name="Miyauchi S."/>
            <person name="Serrano A."/>
            <person name="Linde D."/>
            <person name="Babiker R."/>
            <person name="Drula E."/>
            <person name="Ayuso-Fernandez I."/>
            <person name="Pacheco R."/>
            <person name="Padilla G."/>
            <person name="Ferreira P."/>
            <person name="Barriuso J."/>
            <person name="Kellner H."/>
            <person name="Castanera R."/>
            <person name="Alfaro M."/>
            <person name="Ramirez L."/>
            <person name="Pisabarro A.G."/>
            <person name="Kuo A."/>
            <person name="Tritt A."/>
            <person name="Lipzen A."/>
            <person name="He G."/>
            <person name="Yan M."/>
            <person name="Ng V."/>
            <person name="Cullen D."/>
            <person name="Martin F."/>
            <person name="Rosso M.-N."/>
            <person name="Henrissat B."/>
            <person name="Hibbett D."/>
            <person name="Martinez A.T."/>
            <person name="Grigoriev I.V."/>
        </authorList>
    </citation>
    <scope>NUCLEOTIDE SEQUENCE</scope>
    <source>
        <strain evidence="1">CIRM-BRFM 674</strain>
    </source>
</reference>
<protein>
    <submittedName>
        <fullName evidence="1">Uncharacterized protein</fullName>
    </submittedName>
</protein>
<accession>A0A9P6CS04</accession>
<name>A0A9P6CS04_9AGAR</name>
<keyword evidence="2" id="KW-1185">Reference proteome</keyword>
<proteinExistence type="predicted"/>
<dbReference type="AlphaFoldDB" id="A0A9P6CS04"/>
<gene>
    <name evidence="1" type="ORF">BDN70DRAFT_939589</name>
</gene>
<organism evidence="1 2">
    <name type="scientific">Pholiota conissans</name>
    <dbReference type="NCBI Taxonomy" id="109636"/>
    <lineage>
        <taxon>Eukaryota</taxon>
        <taxon>Fungi</taxon>
        <taxon>Dikarya</taxon>
        <taxon>Basidiomycota</taxon>
        <taxon>Agaricomycotina</taxon>
        <taxon>Agaricomycetes</taxon>
        <taxon>Agaricomycetidae</taxon>
        <taxon>Agaricales</taxon>
        <taxon>Agaricineae</taxon>
        <taxon>Strophariaceae</taxon>
        <taxon>Pholiota</taxon>
    </lineage>
</organism>
<evidence type="ECO:0000313" key="1">
    <source>
        <dbReference type="EMBL" id="KAF9470574.1"/>
    </source>
</evidence>
<evidence type="ECO:0000313" key="2">
    <source>
        <dbReference type="Proteomes" id="UP000807469"/>
    </source>
</evidence>
<dbReference type="EMBL" id="MU155928">
    <property type="protein sequence ID" value="KAF9470574.1"/>
    <property type="molecule type" value="Genomic_DNA"/>
</dbReference>
<dbReference type="OrthoDB" id="3258143at2759"/>
<dbReference type="Proteomes" id="UP000807469">
    <property type="component" value="Unassembled WGS sequence"/>
</dbReference>
<comment type="caution">
    <text evidence="1">The sequence shown here is derived from an EMBL/GenBank/DDBJ whole genome shotgun (WGS) entry which is preliminary data.</text>
</comment>
<sequence length="223" mass="24920">MVKSVHESRFVAGRVTAPDAELFAIRVAITAALRQLDCEHIVVFTDHFASARQSVDPSVHSGQGHSLAVCCALAPWLEESPDRKIEFVQVFSQLQWDFHQAAHDYCRDLPPVRGRNFETSLDSLRKDATDHARDSWINMFQDPKYRGSNFLMLQKLDGTPIQPSYINGGAWLPLFKHSTTSTARMNWLDAATAPPTLGVANIFWNGATNESTTLRTTFASQCI</sequence>